<dbReference type="EC" id="3.11.1.1" evidence="8 9"/>
<evidence type="ECO:0000256" key="9">
    <source>
        <dbReference type="HAMAP-Rule" id="MF_01375"/>
    </source>
</evidence>
<evidence type="ECO:0000256" key="2">
    <source>
        <dbReference type="ARBA" id="ARBA00022723"/>
    </source>
</evidence>
<dbReference type="CDD" id="cd02586">
    <property type="entry name" value="HAD_PHN"/>
    <property type="match status" value="1"/>
</dbReference>
<dbReference type="InterPro" id="IPR006323">
    <property type="entry name" value="Phosphonoacetald_hydro"/>
</dbReference>
<dbReference type="Proteomes" id="UP000012081">
    <property type="component" value="Unassembled WGS sequence"/>
</dbReference>
<comment type="caution">
    <text evidence="10">The sequence shown here is derived from an EMBL/GenBank/DDBJ whole genome shotgun (WGS) entry which is preliminary data.</text>
</comment>
<dbReference type="FunFam" id="1.10.150.240:FF:000006">
    <property type="entry name" value="Phosphonoacetaldehyde hydrolase"/>
    <property type="match status" value="1"/>
</dbReference>
<dbReference type="AlphaFoldDB" id="M8DY22"/>
<dbReference type="GO" id="GO:0019700">
    <property type="term" value="P:organic phosphonate catabolic process"/>
    <property type="evidence" value="ECO:0007669"/>
    <property type="project" value="InterPro"/>
</dbReference>
<dbReference type="STRING" id="1300222.I532_13813"/>
<dbReference type="GO" id="GO:0006281">
    <property type="term" value="P:DNA repair"/>
    <property type="evidence" value="ECO:0007669"/>
    <property type="project" value="TreeGrafter"/>
</dbReference>
<evidence type="ECO:0000256" key="8">
    <source>
        <dbReference type="ARBA" id="ARBA00066472"/>
    </source>
</evidence>
<dbReference type="SFLD" id="SFLDS00003">
    <property type="entry name" value="Haloacid_Dehalogenase"/>
    <property type="match status" value="1"/>
</dbReference>
<comment type="catalytic activity">
    <reaction evidence="6 9">
        <text>phosphonoacetaldehyde + H2O = acetaldehyde + phosphate + H(+)</text>
        <dbReference type="Rhea" id="RHEA:18905"/>
        <dbReference type="ChEBI" id="CHEBI:15343"/>
        <dbReference type="ChEBI" id="CHEBI:15377"/>
        <dbReference type="ChEBI" id="CHEBI:15378"/>
        <dbReference type="ChEBI" id="CHEBI:43474"/>
        <dbReference type="ChEBI" id="CHEBI:58383"/>
        <dbReference type="EC" id="3.11.1.1"/>
    </reaction>
</comment>
<comment type="cofactor">
    <cofactor evidence="9">
        <name>Mg(2+)</name>
        <dbReference type="ChEBI" id="CHEBI:18420"/>
    </cofactor>
    <text evidence="9">Binds 1 Mg(2+) ion per subunit.</text>
</comment>
<dbReference type="PATRIC" id="fig|1300222.3.peg.2888"/>
<keyword evidence="2 9" id="KW-0479">Metal-binding</keyword>
<dbReference type="NCBIfam" id="TIGR01509">
    <property type="entry name" value="HAD-SF-IA-v3"/>
    <property type="match status" value="1"/>
</dbReference>
<evidence type="ECO:0000256" key="7">
    <source>
        <dbReference type="ARBA" id="ARBA00056573"/>
    </source>
</evidence>
<dbReference type="SUPFAM" id="SSF56784">
    <property type="entry name" value="HAD-like"/>
    <property type="match status" value="1"/>
</dbReference>
<dbReference type="HAMAP" id="MF_01375">
    <property type="entry name" value="PhnX"/>
    <property type="match status" value="1"/>
</dbReference>
<dbReference type="GO" id="GO:0050194">
    <property type="term" value="F:phosphonoacetaldehyde hydrolase activity"/>
    <property type="evidence" value="ECO:0007669"/>
    <property type="project" value="UniProtKB-UniRule"/>
</dbReference>
<dbReference type="Gene3D" id="1.10.150.240">
    <property type="entry name" value="Putative phosphatase, domain 2"/>
    <property type="match status" value="1"/>
</dbReference>
<dbReference type="Gene3D" id="3.40.50.1000">
    <property type="entry name" value="HAD superfamily/HAD-like"/>
    <property type="match status" value="1"/>
</dbReference>
<dbReference type="PANTHER" id="PTHR43434:SF19">
    <property type="entry name" value="PHOSPHONOACETALDEHYDE HYDROLASE"/>
    <property type="match status" value="1"/>
</dbReference>
<dbReference type="SFLD" id="SFLDG01135">
    <property type="entry name" value="C1.5.6:_HAD__Beta-PGM__Phospha"/>
    <property type="match status" value="1"/>
</dbReference>
<comment type="function">
    <text evidence="7 9">Involved in phosphonate degradation.</text>
</comment>
<comment type="subunit">
    <text evidence="1 9">Homodimer.</text>
</comment>
<feature type="binding site" evidence="9">
    <location>
        <position position="10"/>
    </location>
    <ligand>
        <name>Mg(2+)</name>
        <dbReference type="ChEBI" id="CHEBI:18420"/>
    </ligand>
</feature>
<sequence>MLKAVVFDWAGTMIDYGCFAPLAVFIEVFKRRGIDVTPEEAREPMGLLKRDHIRAICRMERICTQWEKLYGKKPDEVDVEALYAEFEPMMFTGLEKYALPVPGAVELAERLRERGLKIGSTTGYTAEMMKIVAAAARERGYKPDAIVASDEVPAGRPEPWMCYENAKLLGVYPMSAMVKVGDTVSDIREGKNAGMWTVGVVKGGSELGWSREQVAAADPVLLAQKAAEAAERFRKAGAHFIIDEIGKLDEVLDEIEDRLGRGERP</sequence>
<feature type="active site" description="Nucleophile" evidence="9">
    <location>
        <position position="8"/>
    </location>
</feature>
<dbReference type="GO" id="GO:0008967">
    <property type="term" value="F:phosphoglycolate phosphatase activity"/>
    <property type="evidence" value="ECO:0007669"/>
    <property type="project" value="TreeGrafter"/>
</dbReference>
<dbReference type="InterPro" id="IPR023214">
    <property type="entry name" value="HAD_sf"/>
</dbReference>
<feature type="binding site" evidence="9">
    <location>
        <position position="8"/>
    </location>
    <ligand>
        <name>Mg(2+)</name>
        <dbReference type="ChEBI" id="CHEBI:18420"/>
    </ligand>
</feature>
<reference evidence="10 11" key="1">
    <citation type="submission" date="2013-03" db="EMBL/GenBank/DDBJ databases">
        <title>Assembly of a new bacterial strain Brevibacillus borstelensis AK1.</title>
        <authorList>
            <person name="Rajan I."/>
            <person name="PoliReddy D."/>
            <person name="Sugumar T."/>
            <person name="Rathinam K."/>
            <person name="Alqarawi S."/>
            <person name="Khalil A.B."/>
            <person name="Sivakumar N."/>
        </authorList>
    </citation>
    <scope>NUCLEOTIDE SEQUENCE [LARGE SCALE GENOMIC DNA]</scope>
    <source>
        <strain evidence="10 11">AK1</strain>
    </source>
</reference>
<keyword evidence="4 9" id="KW-0460">Magnesium</keyword>
<dbReference type="NCBIfam" id="TIGR01422">
    <property type="entry name" value="phosphonatase"/>
    <property type="match status" value="1"/>
</dbReference>
<evidence type="ECO:0000256" key="4">
    <source>
        <dbReference type="ARBA" id="ARBA00022842"/>
    </source>
</evidence>
<dbReference type="Pfam" id="PF00702">
    <property type="entry name" value="Hydrolase"/>
    <property type="match status" value="1"/>
</dbReference>
<protein>
    <recommendedName>
        <fullName evidence="8 9">Phosphonoacetaldehyde hydrolase</fullName>
        <shortName evidence="9">Phosphonatase</shortName>
        <ecNumber evidence="8 9">3.11.1.1</ecNumber>
    </recommendedName>
    <alternativeName>
        <fullName evidence="9">Phosphonoacetaldehyde phosphonohydrolase</fullName>
    </alternativeName>
</protein>
<proteinExistence type="inferred from homology"/>
<dbReference type="PANTHER" id="PTHR43434">
    <property type="entry name" value="PHOSPHOGLYCOLATE PHOSPHATASE"/>
    <property type="match status" value="1"/>
</dbReference>
<keyword evidence="3 9" id="KW-0378">Hydrolase</keyword>
<dbReference type="InterPro" id="IPR050155">
    <property type="entry name" value="HAD-like_hydrolase_sf"/>
</dbReference>
<feature type="binding site" evidence="9">
    <location>
        <position position="182"/>
    </location>
    <ligand>
        <name>Mg(2+)</name>
        <dbReference type="ChEBI" id="CHEBI:18420"/>
    </ligand>
</feature>
<dbReference type="InterPro" id="IPR036412">
    <property type="entry name" value="HAD-like_sf"/>
</dbReference>
<evidence type="ECO:0000256" key="6">
    <source>
        <dbReference type="ARBA" id="ARBA00052005"/>
    </source>
</evidence>
<name>M8DY22_9BACL</name>
<dbReference type="InterPro" id="IPR006439">
    <property type="entry name" value="HAD-SF_hydro_IA"/>
</dbReference>
<dbReference type="GO" id="GO:0005829">
    <property type="term" value="C:cytosol"/>
    <property type="evidence" value="ECO:0007669"/>
    <property type="project" value="TreeGrafter"/>
</dbReference>
<keyword evidence="11" id="KW-1185">Reference proteome</keyword>
<dbReference type="InterPro" id="IPR023198">
    <property type="entry name" value="PGP-like_dom2"/>
</dbReference>
<evidence type="ECO:0000313" key="11">
    <source>
        <dbReference type="Proteomes" id="UP000012081"/>
    </source>
</evidence>
<accession>M8DY22</accession>
<comment type="similarity">
    <text evidence="9">Belongs to the HAD-like hydrolase superfamily. PhnX family.</text>
</comment>
<evidence type="ECO:0000313" key="10">
    <source>
        <dbReference type="EMBL" id="EMT51926.1"/>
    </source>
</evidence>
<keyword evidence="5 9" id="KW-0704">Schiff base</keyword>
<dbReference type="SFLD" id="SFLDG01129">
    <property type="entry name" value="C1.5:_HAD__Beta-PGM__Phosphata"/>
    <property type="match status" value="1"/>
</dbReference>
<dbReference type="EMBL" id="APBN01000005">
    <property type="protein sequence ID" value="EMT51926.1"/>
    <property type="molecule type" value="Genomic_DNA"/>
</dbReference>
<evidence type="ECO:0000256" key="5">
    <source>
        <dbReference type="ARBA" id="ARBA00023270"/>
    </source>
</evidence>
<dbReference type="NCBIfam" id="TIGR01549">
    <property type="entry name" value="HAD-SF-IA-v1"/>
    <property type="match status" value="1"/>
</dbReference>
<organism evidence="10 11">
    <name type="scientific">Brevibacillus borstelensis AK1</name>
    <dbReference type="NCBI Taxonomy" id="1300222"/>
    <lineage>
        <taxon>Bacteria</taxon>
        <taxon>Bacillati</taxon>
        <taxon>Bacillota</taxon>
        <taxon>Bacilli</taxon>
        <taxon>Bacillales</taxon>
        <taxon>Paenibacillaceae</taxon>
        <taxon>Brevibacillus</taxon>
    </lineage>
</organism>
<feature type="active site" description="Schiff-base intermediate with substrate" evidence="9">
    <location>
        <position position="49"/>
    </location>
</feature>
<dbReference type="GO" id="GO:0000287">
    <property type="term" value="F:magnesium ion binding"/>
    <property type="evidence" value="ECO:0007669"/>
    <property type="project" value="UniProtKB-UniRule"/>
</dbReference>
<evidence type="ECO:0000256" key="1">
    <source>
        <dbReference type="ARBA" id="ARBA00011738"/>
    </source>
</evidence>
<gene>
    <name evidence="9" type="primary">phnX</name>
    <name evidence="10" type="ORF">I532_13813</name>
</gene>
<evidence type="ECO:0000256" key="3">
    <source>
        <dbReference type="ARBA" id="ARBA00022801"/>
    </source>
</evidence>